<name>A0A7V2WSW5_9BACT</name>
<protein>
    <submittedName>
        <fullName evidence="4">TRZ/ATZ family protein</fullName>
    </submittedName>
</protein>
<dbReference type="PANTHER" id="PTHR43351:SF2">
    <property type="entry name" value="L(+)-TARTRATE DEHYDRATASE SUBUNIT BETA-RELATED"/>
    <property type="match status" value="1"/>
</dbReference>
<comment type="caution">
    <text evidence="4">The sequence shown here is derived from an EMBL/GenBank/DDBJ whole genome shotgun (WGS) entry which is preliminary data.</text>
</comment>
<evidence type="ECO:0000259" key="3">
    <source>
        <dbReference type="Pfam" id="PF05683"/>
    </source>
</evidence>
<dbReference type="SUPFAM" id="SSF117457">
    <property type="entry name" value="FumA C-terminal domain-like"/>
    <property type="match status" value="1"/>
</dbReference>
<reference evidence="4" key="1">
    <citation type="journal article" date="2020" name="mSystems">
        <title>Genome- and Community-Level Interaction Insights into Carbon Utilization and Element Cycling Functions of Hydrothermarchaeota in Hydrothermal Sediment.</title>
        <authorList>
            <person name="Zhou Z."/>
            <person name="Liu Y."/>
            <person name="Xu W."/>
            <person name="Pan J."/>
            <person name="Luo Z.H."/>
            <person name="Li M."/>
        </authorList>
    </citation>
    <scope>NUCLEOTIDE SEQUENCE [LARGE SCALE GENOMIC DNA]</scope>
    <source>
        <strain evidence="4">HyVt-503</strain>
    </source>
</reference>
<dbReference type="AlphaFoldDB" id="A0A7V2WSW5"/>
<dbReference type="Proteomes" id="UP000885797">
    <property type="component" value="Unassembled WGS sequence"/>
</dbReference>
<dbReference type="InterPro" id="IPR004647">
    <property type="entry name" value="Fe-S_hydro-lyase_TtdB-typ_cat"/>
</dbReference>
<evidence type="ECO:0000256" key="2">
    <source>
        <dbReference type="ARBA" id="ARBA00023239"/>
    </source>
</evidence>
<accession>A0A7V2WSW5</accession>
<comment type="similarity">
    <text evidence="1">Belongs to the class-I fumarase family.</text>
</comment>
<dbReference type="PANTHER" id="PTHR43351">
    <property type="entry name" value="L(+)-TARTRATE DEHYDRATASE SUBUNIT BETA"/>
    <property type="match status" value="1"/>
</dbReference>
<keyword evidence="2" id="KW-0456">Lyase</keyword>
<dbReference type="NCBIfam" id="TIGR00723">
    <property type="entry name" value="ttdB_fumA_fumB"/>
    <property type="match status" value="1"/>
</dbReference>
<evidence type="ECO:0000256" key="1">
    <source>
        <dbReference type="ARBA" id="ARBA00008876"/>
    </source>
</evidence>
<dbReference type="EMBL" id="DRND01000184">
    <property type="protein sequence ID" value="HFC46675.1"/>
    <property type="molecule type" value="Genomic_DNA"/>
</dbReference>
<dbReference type="GO" id="GO:0016836">
    <property type="term" value="F:hydro-lyase activity"/>
    <property type="evidence" value="ECO:0007669"/>
    <property type="project" value="InterPro"/>
</dbReference>
<proteinExistence type="inferred from homology"/>
<organism evidence="4">
    <name type="scientific">Dissulfuribacter thermophilus</name>
    <dbReference type="NCBI Taxonomy" id="1156395"/>
    <lineage>
        <taxon>Bacteria</taxon>
        <taxon>Pseudomonadati</taxon>
        <taxon>Thermodesulfobacteriota</taxon>
        <taxon>Dissulfuribacteria</taxon>
        <taxon>Dissulfuribacterales</taxon>
        <taxon>Dissulfuribacteraceae</taxon>
        <taxon>Dissulfuribacter</taxon>
    </lineage>
</organism>
<dbReference type="Pfam" id="PF05683">
    <property type="entry name" value="Fumerase_C"/>
    <property type="match status" value="1"/>
</dbReference>
<dbReference type="Gene3D" id="3.20.130.10">
    <property type="entry name" value="Fe-S hydro-lyase, tartrate dehydratase beta-type, catalytic domain"/>
    <property type="match status" value="1"/>
</dbReference>
<sequence length="184" mass="20191">MIRLHTPLEREALRGLKAGDWVSITGTLFTARDQTHRRMVELLEEGRPLPVDLKGAIIYYVGPTPAPPGLPCGAAGPTTSYRMDAYTPKILELGVLALMGKGRRSNEVRDSLKKFGAIYLATLGGAGAYLAQRVKKCELIAFKDLGPEALYRFEVVDFPAVVINDLNGNDYYERILSGLNRGIV</sequence>
<feature type="domain" description="Fe-S hydro-lyase tartrate dehydratase beta-type catalytic" evidence="3">
    <location>
        <begin position="2"/>
        <end position="174"/>
    </location>
</feature>
<dbReference type="InterPro" id="IPR036660">
    <property type="entry name" value="Fe-S_hydroAse_TtdB_cat_sf"/>
</dbReference>
<evidence type="ECO:0000313" key="4">
    <source>
        <dbReference type="EMBL" id="HFC46675.1"/>
    </source>
</evidence>
<gene>
    <name evidence="4" type="ORF">ENJ63_02205</name>
</gene>